<gene>
    <name evidence="2" type="ORF">RGB73_12100</name>
</gene>
<dbReference type="SUPFAM" id="SSF52799">
    <property type="entry name" value="(Phosphotyrosine protein) phosphatases II"/>
    <property type="match status" value="1"/>
</dbReference>
<proteinExistence type="predicted"/>
<organism evidence="2 3">
    <name type="scientific">Brevibacillus brevis</name>
    <name type="common">Bacillus brevis</name>
    <dbReference type="NCBI Taxonomy" id="1393"/>
    <lineage>
        <taxon>Bacteria</taxon>
        <taxon>Bacillati</taxon>
        <taxon>Bacillota</taxon>
        <taxon>Bacilli</taxon>
        <taxon>Bacillales</taxon>
        <taxon>Paenibacillaceae</taxon>
        <taxon>Brevibacillus</taxon>
    </lineage>
</organism>
<protein>
    <recommendedName>
        <fullName evidence="1">Tyrosine specific protein phosphatases domain-containing protein</fullName>
    </recommendedName>
</protein>
<evidence type="ECO:0000313" key="3">
    <source>
        <dbReference type="Proteomes" id="UP001256827"/>
    </source>
</evidence>
<dbReference type="InterPro" id="IPR000387">
    <property type="entry name" value="Tyr_Pase_dom"/>
</dbReference>
<dbReference type="SMART" id="SM01301">
    <property type="entry name" value="PTPlike_phytase"/>
    <property type="match status" value="1"/>
</dbReference>
<dbReference type="Pfam" id="PF14566">
    <property type="entry name" value="PTPlike_phytase"/>
    <property type="match status" value="1"/>
</dbReference>
<dbReference type="PROSITE" id="PS50056">
    <property type="entry name" value="TYR_PHOSPHATASE_2"/>
    <property type="match status" value="1"/>
</dbReference>
<dbReference type="InterPro" id="IPR029021">
    <property type="entry name" value="Prot-tyrosine_phosphatase-like"/>
</dbReference>
<keyword evidence="3" id="KW-1185">Reference proteome</keyword>
<dbReference type="RefSeq" id="WP_310772306.1">
    <property type="nucleotide sequence ID" value="NZ_CP134050.1"/>
</dbReference>
<dbReference type="EMBL" id="CP134050">
    <property type="protein sequence ID" value="WNC17013.1"/>
    <property type="molecule type" value="Genomic_DNA"/>
</dbReference>
<dbReference type="InterPro" id="IPR016130">
    <property type="entry name" value="Tyr_Pase_AS"/>
</dbReference>
<accession>A0ABY9TAR8</accession>
<evidence type="ECO:0000259" key="1">
    <source>
        <dbReference type="PROSITE" id="PS50056"/>
    </source>
</evidence>
<evidence type="ECO:0000313" key="2">
    <source>
        <dbReference type="EMBL" id="WNC17013.1"/>
    </source>
</evidence>
<reference evidence="2 3" key="1">
    <citation type="submission" date="2023-09" db="EMBL/GenBank/DDBJ databases">
        <title>Complete Genome and Methylome dissection of Bacillus brevis NEB573 original source of BbsI restriction endonuclease.</title>
        <authorList>
            <person name="Fomenkov A."/>
            <person name="Roberts R.D."/>
        </authorList>
    </citation>
    <scope>NUCLEOTIDE SEQUENCE [LARGE SCALE GENOMIC DNA]</scope>
    <source>
        <strain evidence="2 3">NEB573</strain>
    </source>
</reference>
<dbReference type="PROSITE" id="PS00383">
    <property type="entry name" value="TYR_PHOSPHATASE_1"/>
    <property type="match status" value="1"/>
</dbReference>
<dbReference type="Gene3D" id="3.90.190.10">
    <property type="entry name" value="Protein tyrosine phosphatase superfamily"/>
    <property type="match status" value="1"/>
</dbReference>
<dbReference type="Proteomes" id="UP001256827">
    <property type="component" value="Chromosome"/>
</dbReference>
<feature type="domain" description="Tyrosine specific protein phosphatases" evidence="1">
    <location>
        <begin position="176"/>
        <end position="228"/>
    </location>
</feature>
<name>A0ABY9TAR8_BREBE</name>
<dbReference type="Gene3D" id="3.30.70.1690">
    <property type="match status" value="1"/>
</dbReference>
<sequence length="284" mass="32475">MELPLLIIEADNTDDLPLRFRMASTPHSGETAGMPDLAGYHELNISGSGQFSEKGLRRMRQLIGEGPAIIVDLRQECHGFVNGMAVCWFGTHNNANKGLSREQVEEQEAQRLRGLKEAAEVAFDYLEGKSAEVHLPGPISSPVTVQSEKELAKQEGFLYTRFFVTDHHRPGDDEVDRFITFVNSQTNEIWLHFHCRGGVGRTTTFMLMYDMMRNAKRVGLSDILERHRLSGGRDMYRMDPQRDGYKYAPAVERLAFLQQFYQYCADDQDGFETSWSEWLKRQNS</sequence>